<evidence type="ECO:0000256" key="3">
    <source>
        <dbReference type="ARBA" id="ARBA00023128"/>
    </source>
</evidence>
<feature type="compositionally biased region" description="Polar residues" evidence="5">
    <location>
        <begin position="244"/>
        <end position="260"/>
    </location>
</feature>
<evidence type="ECO:0000256" key="1">
    <source>
        <dbReference type="ARBA" id="ARBA00004173"/>
    </source>
</evidence>
<protein>
    <submittedName>
        <fullName evidence="7">CIA30-domain-containing protein</fullName>
    </submittedName>
</protein>
<comment type="subcellular location">
    <subcellularLocation>
        <location evidence="1">Mitochondrion</location>
    </subcellularLocation>
</comment>
<dbReference type="GO" id="GO:0006120">
    <property type="term" value="P:mitochondrial electron transport, NADH to ubiquinone"/>
    <property type="evidence" value="ECO:0007669"/>
    <property type="project" value="TreeGrafter"/>
</dbReference>
<feature type="region of interest" description="Disordered" evidence="5">
    <location>
        <begin position="238"/>
        <end position="260"/>
    </location>
</feature>
<reference evidence="7" key="1">
    <citation type="journal article" date="2020" name="Stud. Mycol.">
        <title>101 Dothideomycetes genomes: a test case for predicting lifestyles and emergence of pathogens.</title>
        <authorList>
            <person name="Haridas S."/>
            <person name="Albert R."/>
            <person name="Binder M."/>
            <person name="Bloem J."/>
            <person name="Labutti K."/>
            <person name="Salamov A."/>
            <person name="Andreopoulos B."/>
            <person name="Baker S."/>
            <person name="Barry K."/>
            <person name="Bills G."/>
            <person name="Bluhm B."/>
            <person name="Cannon C."/>
            <person name="Castanera R."/>
            <person name="Culley D."/>
            <person name="Daum C."/>
            <person name="Ezra D."/>
            <person name="Gonzalez J."/>
            <person name="Henrissat B."/>
            <person name="Kuo A."/>
            <person name="Liang C."/>
            <person name="Lipzen A."/>
            <person name="Lutzoni F."/>
            <person name="Magnuson J."/>
            <person name="Mondo S."/>
            <person name="Nolan M."/>
            <person name="Ohm R."/>
            <person name="Pangilinan J."/>
            <person name="Park H.-J."/>
            <person name="Ramirez L."/>
            <person name="Alfaro M."/>
            <person name="Sun H."/>
            <person name="Tritt A."/>
            <person name="Yoshinaga Y."/>
            <person name="Zwiers L.-H."/>
            <person name="Turgeon B."/>
            <person name="Goodwin S."/>
            <person name="Spatafora J."/>
            <person name="Crous P."/>
            <person name="Grigoriev I."/>
        </authorList>
    </citation>
    <scope>NUCLEOTIDE SEQUENCE</scope>
    <source>
        <strain evidence="7">CBS 133067</strain>
    </source>
</reference>
<dbReference type="PANTHER" id="PTHR13194">
    <property type="entry name" value="COMPLEX I INTERMEDIATE-ASSOCIATED PROTEIN 30"/>
    <property type="match status" value="1"/>
</dbReference>
<dbReference type="GO" id="GO:0010257">
    <property type="term" value="P:NADH dehydrogenase complex assembly"/>
    <property type="evidence" value="ECO:0007669"/>
    <property type="project" value="TreeGrafter"/>
</dbReference>
<proteinExistence type="inferred from homology"/>
<evidence type="ECO:0000313" key="7">
    <source>
        <dbReference type="EMBL" id="KAF2105060.1"/>
    </source>
</evidence>
<comment type="caution">
    <text evidence="7">The sequence shown here is derived from an EMBL/GenBank/DDBJ whole genome shotgun (WGS) entry which is preliminary data.</text>
</comment>
<feature type="domain" description="NADH:ubiquinone oxidoreductase intermediate-associated protein 30" evidence="6">
    <location>
        <begin position="44"/>
        <end position="218"/>
    </location>
</feature>
<evidence type="ECO:0000256" key="4">
    <source>
        <dbReference type="ARBA" id="ARBA00023186"/>
    </source>
</evidence>
<comment type="similarity">
    <text evidence="2">Belongs to the CIA30 family.</text>
</comment>
<accession>A0A9P4ITG7</accession>
<dbReference type="InterPro" id="IPR013857">
    <property type="entry name" value="NADH-UbQ_OxRdtase-assoc_prot30"/>
</dbReference>
<dbReference type="InterPro" id="IPR008979">
    <property type="entry name" value="Galactose-bd-like_sf"/>
</dbReference>
<keyword evidence="8" id="KW-1185">Reference proteome</keyword>
<dbReference type="InterPro" id="IPR039131">
    <property type="entry name" value="NDUFAF1"/>
</dbReference>
<evidence type="ECO:0000256" key="5">
    <source>
        <dbReference type="SAM" id="MobiDB-lite"/>
    </source>
</evidence>
<dbReference type="PANTHER" id="PTHR13194:SF18">
    <property type="entry name" value="COMPLEX I INTERMEDIATE-ASSOCIATED PROTEIN 30, MITOCHONDRIAL"/>
    <property type="match status" value="1"/>
</dbReference>
<gene>
    <name evidence="7" type="ORF">NA57DRAFT_51840</name>
</gene>
<dbReference type="EMBL" id="ML978121">
    <property type="protein sequence ID" value="KAF2105060.1"/>
    <property type="molecule type" value="Genomic_DNA"/>
</dbReference>
<evidence type="ECO:0000256" key="2">
    <source>
        <dbReference type="ARBA" id="ARBA00007884"/>
    </source>
</evidence>
<evidence type="ECO:0000259" key="6">
    <source>
        <dbReference type="Pfam" id="PF08547"/>
    </source>
</evidence>
<organism evidence="7 8">
    <name type="scientific">Rhizodiscina lignyota</name>
    <dbReference type="NCBI Taxonomy" id="1504668"/>
    <lineage>
        <taxon>Eukaryota</taxon>
        <taxon>Fungi</taxon>
        <taxon>Dikarya</taxon>
        <taxon>Ascomycota</taxon>
        <taxon>Pezizomycotina</taxon>
        <taxon>Dothideomycetes</taxon>
        <taxon>Pleosporomycetidae</taxon>
        <taxon>Aulographales</taxon>
        <taxon>Rhizodiscinaceae</taxon>
        <taxon>Rhizodiscina</taxon>
    </lineage>
</organism>
<evidence type="ECO:0000313" key="8">
    <source>
        <dbReference type="Proteomes" id="UP000799772"/>
    </source>
</evidence>
<dbReference type="Pfam" id="PF08547">
    <property type="entry name" value="CIA30"/>
    <property type="match status" value="1"/>
</dbReference>
<name>A0A9P4ITG7_9PEZI</name>
<keyword evidence="3" id="KW-0496">Mitochondrion</keyword>
<dbReference type="Proteomes" id="UP000799772">
    <property type="component" value="Unassembled WGS sequence"/>
</dbReference>
<dbReference type="AlphaFoldDB" id="A0A9P4ITG7"/>
<dbReference type="OrthoDB" id="42561at2759"/>
<dbReference type="SUPFAM" id="SSF49785">
    <property type="entry name" value="Galactose-binding domain-like"/>
    <property type="match status" value="1"/>
</dbReference>
<keyword evidence="4" id="KW-0143">Chaperone</keyword>
<sequence length="260" mass="29558">MRCTPPLLVPGFWKRSLDEFRRGAGIALRMEAFDRPKRPFPLISFTEPDSVKMCKQMSDMDIGGFSAVNMDYIEATEDEPSHARWHGSISTQLPTDRPEIQRTGYAGWRTLDRGFSIFGKSVWDLDAYTYLALRVKSDGRKYFVNLQTESIVPTDLHQHRLYAQKPGEWETILIGLNDFVRTNHGIVVEPQSELLRQKVTSVGISSTDRMPGPYELCISGVWATNKQIEDAARERERAERLGISQETAETLRDSSQSTAL</sequence>
<dbReference type="GO" id="GO:0051082">
    <property type="term" value="F:unfolded protein binding"/>
    <property type="evidence" value="ECO:0007669"/>
    <property type="project" value="TreeGrafter"/>
</dbReference>
<dbReference type="GO" id="GO:0005739">
    <property type="term" value="C:mitochondrion"/>
    <property type="evidence" value="ECO:0007669"/>
    <property type="project" value="UniProtKB-SubCell"/>
</dbReference>